<dbReference type="InterPro" id="IPR000340">
    <property type="entry name" value="Dual-sp_phosphatase_cat-dom"/>
</dbReference>
<dbReference type="Pfam" id="PF00782">
    <property type="entry name" value="DSPc"/>
    <property type="match status" value="1"/>
</dbReference>
<dbReference type="Gene3D" id="3.90.190.10">
    <property type="entry name" value="Protein tyrosine phosphatase superfamily"/>
    <property type="match status" value="1"/>
</dbReference>
<sequence>MCPGSPRLIYTNVQGKNCVIMWLNSLNGSRSTRKCYSVFLARCVSRWAAKTVMASSGPQDSGEEEAVDVHLEWQDTAGSQSCQLCVASTTTLADFKAHCARMLQVELVHCPDFNDEMDTQQLCELGIGLSEVPVLLDLGAPRLEAKSKPSESPPATAAPRKRRAPLAVRQAVADASDIREGWLFLGGQMAASSLDGLQQIGITHVLNCCERVPCKFRPRITYKTVAVMDTKSSDIREFIPEALTFIDDVVAAGGKILVHCMVGASRSVALVLAWLVSRCQMPLKQAFQEVCFCPDPKTSGASFTPIFESSSNGKNFASVNAGNPKKLKVGGGTINGQFAQELHRVAGHDPDSYSPAHEALLRVAVQAGTARHGLVQAPASLRLPPCLEAAFIYLGRTLPEAEQIAGDSGRGGLVILDIFETKSRPYHDQNVAMVYTVGPQRGFEPDDATFLSKVRLVGRNVAAACHDYNMQRSSQAPAIDQVRLCLVSGGKFAERVPKEHVARQLVLGVLDVQLAEWIRPEAMPEIEFAYDGDVFRKEWDAVVERT</sequence>
<dbReference type="PANTHER" id="PTHR46377:SF1">
    <property type="entry name" value="DUAL SPECIFICITY PROTEIN PHOSPHATASE 19"/>
    <property type="match status" value="1"/>
</dbReference>
<dbReference type="CDD" id="cd14498">
    <property type="entry name" value="DSP"/>
    <property type="match status" value="1"/>
</dbReference>
<dbReference type="InterPro" id="IPR020422">
    <property type="entry name" value="TYR_PHOSPHATASE_DUAL_dom"/>
</dbReference>
<dbReference type="AlphaFoldDB" id="A0A1Q9DKX1"/>
<gene>
    <name evidence="4" type="primary">DUSP19</name>
    <name evidence="4" type="ORF">AK812_SmicGene22029</name>
</gene>
<evidence type="ECO:0000259" key="2">
    <source>
        <dbReference type="PROSITE" id="PS50054"/>
    </source>
</evidence>
<feature type="region of interest" description="Disordered" evidence="1">
    <location>
        <begin position="143"/>
        <end position="163"/>
    </location>
</feature>
<comment type="caution">
    <text evidence="4">The sequence shown here is derived from an EMBL/GenBank/DDBJ whole genome shotgun (WGS) entry which is preliminary data.</text>
</comment>
<accession>A0A1Q9DKX1</accession>
<dbReference type="SUPFAM" id="SSF52799">
    <property type="entry name" value="(Phosphotyrosine protein) phosphatases II"/>
    <property type="match status" value="1"/>
</dbReference>
<dbReference type="InterPro" id="IPR000387">
    <property type="entry name" value="Tyr_Pase_dom"/>
</dbReference>
<organism evidence="4 5">
    <name type="scientific">Symbiodinium microadriaticum</name>
    <name type="common">Dinoflagellate</name>
    <name type="synonym">Zooxanthella microadriatica</name>
    <dbReference type="NCBI Taxonomy" id="2951"/>
    <lineage>
        <taxon>Eukaryota</taxon>
        <taxon>Sar</taxon>
        <taxon>Alveolata</taxon>
        <taxon>Dinophyceae</taxon>
        <taxon>Suessiales</taxon>
        <taxon>Symbiodiniaceae</taxon>
        <taxon>Symbiodinium</taxon>
    </lineage>
</organism>
<reference evidence="4 5" key="1">
    <citation type="submission" date="2016-02" db="EMBL/GenBank/DDBJ databases">
        <title>Genome analysis of coral dinoflagellate symbionts highlights evolutionary adaptations to a symbiotic lifestyle.</title>
        <authorList>
            <person name="Aranda M."/>
            <person name="Li Y."/>
            <person name="Liew Y.J."/>
            <person name="Baumgarten S."/>
            <person name="Simakov O."/>
            <person name="Wilson M."/>
            <person name="Piel J."/>
            <person name="Ashoor H."/>
            <person name="Bougouffa S."/>
            <person name="Bajic V.B."/>
            <person name="Ryu T."/>
            <person name="Ravasi T."/>
            <person name="Bayer T."/>
            <person name="Micklem G."/>
            <person name="Kim H."/>
            <person name="Bhak J."/>
            <person name="Lajeunesse T.C."/>
            <person name="Voolstra C.R."/>
        </authorList>
    </citation>
    <scope>NUCLEOTIDE SEQUENCE [LARGE SCALE GENOMIC DNA]</scope>
    <source>
        <strain evidence="4 5">CCMP2467</strain>
    </source>
</reference>
<dbReference type="GO" id="GO:0005737">
    <property type="term" value="C:cytoplasm"/>
    <property type="evidence" value="ECO:0007669"/>
    <property type="project" value="TreeGrafter"/>
</dbReference>
<dbReference type="GO" id="GO:0008579">
    <property type="term" value="F:JUN kinase phosphatase activity"/>
    <property type="evidence" value="ECO:0007669"/>
    <property type="project" value="TreeGrafter"/>
</dbReference>
<evidence type="ECO:0000256" key="1">
    <source>
        <dbReference type="SAM" id="MobiDB-lite"/>
    </source>
</evidence>
<evidence type="ECO:0000313" key="5">
    <source>
        <dbReference type="Proteomes" id="UP000186817"/>
    </source>
</evidence>
<keyword evidence="5" id="KW-1185">Reference proteome</keyword>
<dbReference type="InterPro" id="IPR029021">
    <property type="entry name" value="Prot-tyrosine_phosphatase-like"/>
</dbReference>
<dbReference type="SMART" id="SM00195">
    <property type="entry name" value="DSPc"/>
    <property type="match status" value="1"/>
</dbReference>
<feature type="domain" description="Tyrosine specific protein phosphatases" evidence="3">
    <location>
        <begin position="236"/>
        <end position="290"/>
    </location>
</feature>
<proteinExistence type="predicted"/>
<dbReference type="EMBL" id="LSRX01000490">
    <property type="protein sequence ID" value="OLP95793.1"/>
    <property type="molecule type" value="Genomic_DNA"/>
</dbReference>
<name>A0A1Q9DKX1_SYMMI</name>
<evidence type="ECO:0000313" key="4">
    <source>
        <dbReference type="EMBL" id="OLP95793.1"/>
    </source>
</evidence>
<dbReference type="PROSITE" id="PS50054">
    <property type="entry name" value="TYR_PHOSPHATASE_DUAL"/>
    <property type="match status" value="1"/>
</dbReference>
<feature type="domain" description="Tyrosine-protein phosphatase" evidence="2">
    <location>
        <begin position="174"/>
        <end position="316"/>
    </location>
</feature>
<dbReference type="OrthoDB" id="10252009at2759"/>
<dbReference type="PROSITE" id="PS50056">
    <property type="entry name" value="TYR_PHOSPHATASE_2"/>
    <property type="match status" value="1"/>
</dbReference>
<dbReference type="Proteomes" id="UP000186817">
    <property type="component" value="Unassembled WGS sequence"/>
</dbReference>
<evidence type="ECO:0000259" key="3">
    <source>
        <dbReference type="PROSITE" id="PS50056"/>
    </source>
</evidence>
<protein>
    <submittedName>
        <fullName evidence="4">Dual specificity protein phosphatase 19</fullName>
    </submittedName>
</protein>
<dbReference type="PANTHER" id="PTHR46377">
    <property type="entry name" value="DUAL SPECIFICITY PROTEIN PHOSPHATASE 19"/>
    <property type="match status" value="1"/>
</dbReference>